<evidence type="ECO:0000256" key="8">
    <source>
        <dbReference type="ARBA" id="ARBA00023319"/>
    </source>
</evidence>
<dbReference type="GO" id="GO:0045214">
    <property type="term" value="P:sarcomere organization"/>
    <property type="evidence" value="ECO:0007669"/>
    <property type="project" value="TreeGrafter"/>
</dbReference>
<dbReference type="PANTHER" id="PTHR14340:SF13">
    <property type="entry name" value="TITIN"/>
    <property type="match status" value="1"/>
</dbReference>
<dbReference type="InterPro" id="IPR036116">
    <property type="entry name" value="FN3_sf"/>
</dbReference>
<dbReference type="FunFam" id="2.60.40.10:FF:000031">
    <property type="entry name" value="Myosin-binding protein C, slow type"/>
    <property type="match status" value="1"/>
</dbReference>
<protein>
    <submittedName>
        <fullName evidence="12">Uncharacterized protein</fullName>
    </submittedName>
</protein>
<dbReference type="CDD" id="cd05748">
    <property type="entry name" value="Ig_Titin_like"/>
    <property type="match status" value="1"/>
</dbReference>
<keyword evidence="4" id="KW-0963">Cytoplasm</keyword>
<dbReference type="Pfam" id="PF00041">
    <property type="entry name" value="fn3"/>
    <property type="match status" value="2"/>
</dbReference>
<dbReference type="Pfam" id="PF07679">
    <property type="entry name" value="I-set"/>
    <property type="match status" value="5"/>
</dbReference>
<dbReference type="Ensembl" id="ENSSTUT00000122761.1">
    <property type="protein sequence ID" value="ENSSTUP00000114724.1"/>
    <property type="gene ID" value="ENSSTUG00000050574.1"/>
</dbReference>
<dbReference type="SMART" id="SM00409">
    <property type="entry name" value="IG"/>
    <property type="match status" value="4"/>
</dbReference>
<dbReference type="InterPro" id="IPR003599">
    <property type="entry name" value="Ig_sub"/>
</dbReference>
<dbReference type="CDD" id="cd00096">
    <property type="entry name" value="Ig"/>
    <property type="match status" value="1"/>
</dbReference>
<sequence length="686" mass="76946">MFNTYSVKAGDDLKIDVPFRGRPEPEVAWKKDGAVLKQTTRVNVLAAKNSSKITIKDATREDFGKYEITLTNAVGKKSATIAVIILDKPGTPSAIKVDEVSSDNISLSWDAPLYDGGCQINNYVVEKRDTTTTTWQIVSATVARTSIKVPRLTQGTEYQFRIAAENRYGKSHAVDSVPIVAQYPFEIPGLPTSLHVAHATKSGILVAWVRDTIRRDTGQYIVTLQNVAGTRSLAVNCKVLDRPGPSSGPLAVTGLTAEKCTLTWGPPQENGGAEIMHYIVEKRETSRLAWTLVYGDMKATTCKVTKLLKGNEYIFRVRGVNKYGDDRPLPHIIFQGSFLLSNTHGDVTSLLDATASFELSLSHDDIPIKWMFNNVELKPSENIKMLSERKSHKLIIQNVDDHKAGEYTAMVGHVQYDSTHTLNVFSIYSLLFVLSKTQVATFECEVSHFNVPSTWLKNGVEIEMSDKFRIVVQGKLHQLKIMNTGSEDSAEYTFVCGNDRVSATLKVSHIKITEKKRATFECEISEPNAQVTWMKDGQELEMSERYLSFIYLYIIPVRFLVLLLFDLQQLIKHFPVPEGDAYFTVKLQDYTAVEKDEVTLDCELSKDVPVRWYHNETEIKASKMVTIRAEGNKRMLSIKKVEGKDKGQYLCDCDTDKTMATISIEGKSPRQERLDSQLPMLSVQPT</sequence>
<keyword evidence="6" id="KW-1015">Disulfide bond</keyword>
<dbReference type="GO" id="GO:0008307">
    <property type="term" value="F:structural constituent of muscle"/>
    <property type="evidence" value="ECO:0007669"/>
    <property type="project" value="TreeGrafter"/>
</dbReference>
<dbReference type="Proteomes" id="UP000472277">
    <property type="component" value="Chromosome 20"/>
</dbReference>
<dbReference type="FunFam" id="2.60.40.10:FF:000050">
    <property type="entry name" value="Titin isoform B"/>
    <property type="match status" value="1"/>
</dbReference>
<keyword evidence="7" id="KW-0539">Nucleus</keyword>
<dbReference type="SMART" id="SM00408">
    <property type="entry name" value="IGc2"/>
    <property type="match status" value="2"/>
</dbReference>
<reference evidence="12" key="1">
    <citation type="submission" date="2025-08" db="UniProtKB">
        <authorList>
            <consortium name="Ensembl"/>
        </authorList>
    </citation>
    <scope>IDENTIFICATION</scope>
</reference>
<comment type="subcellular location">
    <subcellularLocation>
        <location evidence="2">Cytoplasm</location>
    </subcellularLocation>
    <subcellularLocation>
        <location evidence="1">Nucleus</location>
    </subcellularLocation>
</comment>
<dbReference type="FunFam" id="2.60.40.10:FF:000003">
    <property type="entry name" value="Titin isoform E"/>
    <property type="match status" value="2"/>
</dbReference>
<dbReference type="GO" id="GO:0031430">
    <property type="term" value="C:M band"/>
    <property type="evidence" value="ECO:0007669"/>
    <property type="project" value="TreeGrafter"/>
</dbReference>
<dbReference type="GeneTree" id="ENSGT01110000267173"/>
<evidence type="ECO:0000256" key="4">
    <source>
        <dbReference type="ARBA" id="ARBA00022490"/>
    </source>
</evidence>
<dbReference type="GO" id="GO:0005634">
    <property type="term" value="C:nucleus"/>
    <property type="evidence" value="ECO:0007669"/>
    <property type="project" value="UniProtKB-SubCell"/>
</dbReference>
<keyword evidence="13" id="KW-1185">Reference proteome</keyword>
<organism evidence="12 13">
    <name type="scientific">Salmo trutta</name>
    <name type="common">Brown trout</name>
    <dbReference type="NCBI Taxonomy" id="8032"/>
    <lineage>
        <taxon>Eukaryota</taxon>
        <taxon>Metazoa</taxon>
        <taxon>Chordata</taxon>
        <taxon>Craniata</taxon>
        <taxon>Vertebrata</taxon>
        <taxon>Euteleostomi</taxon>
        <taxon>Actinopterygii</taxon>
        <taxon>Neopterygii</taxon>
        <taxon>Teleostei</taxon>
        <taxon>Protacanthopterygii</taxon>
        <taxon>Salmoniformes</taxon>
        <taxon>Salmonidae</taxon>
        <taxon>Salmoninae</taxon>
        <taxon>Salmo</taxon>
    </lineage>
</organism>
<feature type="domain" description="Ig-like" evidence="10">
    <location>
        <begin position="1"/>
        <end position="82"/>
    </location>
</feature>
<keyword evidence="5" id="KW-0677">Repeat</keyword>
<evidence type="ECO:0000259" key="11">
    <source>
        <dbReference type="PROSITE" id="PS50853"/>
    </source>
</evidence>
<evidence type="ECO:0000313" key="13">
    <source>
        <dbReference type="Proteomes" id="UP000472277"/>
    </source>
</evidence>
<feature type="domain" description="Ig-like" evidence="10">
    <location>
        <begin position="499"/>
        <end position="663"/>
    </location>
</feature>
<proteinExistence type="inferred from homology"/>
<dbReference type="OMA" id="KTPHEMC"/>
<keyword evidence="8" id="KW-0393">Immunoglobulin domain</keyword>
<evidence type="ECO:0000259" key="10">
    <source>
        <dbReference type="PROSITE" id="PS50835"/>
    </source>
</evidence>
<evidence type="ECO:0000256" key="3">
    <source>
        <dbReference type="ARBA" id="ARBA00006692"/>
    </source>
</evidence>
<evidence type="ECO:0000256" key="2">
    <source>
        <dbReference type="ARBA" id="ARBA00004496"/>
    </source>
</evidence>
<dbReference type="AlphaFoldDB" id="A0A674F2B6"/>
<evidence type="ECO:0000256" key="6">
    <source>
        <dbReference type="ARBA" id="ARBA00023157"/>
    </source>
</evidence>
<dbReference type="CDD" id="cd00063">
    <property type="entry name" value="FN3"/>
    <property type="match status" value="2"/>
</dbReference>
<feature type="domain" description="Fibronectin type-III" evidence="11">
    <location>
        <begin position="91"/>
        <end position="184"/>
    </location>
</feature>
<reference evidence="12" key="2">
    <citation type="submission" date="2025-09" db="UniProtKB">
        <authorList>
            <consortium name="Ensembl"/>
        </authorList>
    </citation>
    <scope>IDENTIFICATION</scope>
</reference>
<dbReference type="InterPro" id="IPR013783">
    <property type="entry name" value="Ig-like_fold"/>
</dbReference>
<dbReference type="InterPro" id="IPR007110">
    <property type="entry name" value="Ig-like_dom"/>
</dbReference>
<dbReference type="PANTHER" id="PTHR14340">
    <property type="entry name" value="MICROFIBRIL-ASSOCIATED GLYCOPROTEIN 3"/>
    <property type="match status" value="1"/>
</dbReference>
<dbReference type="InterPro" id="IPR003961">
    <property type="entry name" value="FN3_dom"/>
</dbReference>
<evidence type="ECO:0000256" key="1">
    <source>
        <dbReference type="ARBA" id="ARBA00004123"/>
    </source>
</evidence>
<dbReference type="PROSITE" id="PS50853">
    <property type="entry name" value="FN3"/>
    <property type="match status" value="2"/>
</dbReference>
<dbReference type="SMART" id="SM00060">
    <property type="entry name" value="FN3"/>
    <property type="match status" value="2"/>
</dbReference>
<dbReference type="PRINTS" id="PR00014">
    <property type="entry name" value="FNTYPEIII"/>
</dbReference>
<dbReference type="SUPFAM" id="SSF48726">
    <property type="entry name" value="Immunoglobulin"/>
    <property type="match status" value="5"/>
</dbReference>
<comment type="similarity">
    <text evidence="3">Belongs to the protein kinase superfamily. CAMK Ser/Thr protein kinase family.</text>
</comment>
<evidence type="ECO:0000313" key="12">
    <source>
        <dbReference type="Ensembl" id="ENSSTUP00000114724.1"/>
    </source>
</evidence>
<name>A0A674F2B6_SALTR</name>
<feature type="region of interest" description="Disordered" evidence="9">
    <location>
        <begin position="667"/>
        <end position="686"/>
    </location>
</feature>
<dbReference type="InterPro" id="IPR013098">
    <property type="entry name" value="Ig_I-set"/>
</dbReference>
<dbReference type="PROSITE" id="PS50835">
    <property type="entry name" value="IG_LIKE"/>
    <property type="match status" value="2"/>
</dbReference>
<dbReference type="InterPro" id="IPR003598">
    <property type="entry name" value="Ig_sub2"/>
</dbReference>
<evidence type="ECO:0000256" key="5">
    <source>
        <dbReference type="ARBA" id="ARBA00022737"/>
    </source>
</evidence>
<dbReference type="SUPFAM" id="SSF49265">
    <property type="entry name" value="Fibronectin type III"/>
    <property type="match status" value="2"/>
</dbReference>
<dbReference type="GO" id="GO:0048738">
    <property type="term" value="P:cardiac muscle tissue development"/>
    <property type="evidence" value="ECO:0007669"/>
    <property type="project" value="TreeGrafter"/>
</dbReference>
<dbReference type="InterPro" id="IPR036179">
    <property type="entry name" value="Ig-like_dom_sf"/>
</dbReference>
<evidence type="ECO:0000256" key="7">
    <source>
        <dbReference type="ARBA" id="ARBA00023242"/>
    </source>
</evidence>
<accession>A0A674F2B6</accession>
<feature type="domain" description="Fibronectin type-III" evidence="11">
    <location>
        <begin position="245"/>
        <end position="341"/>
    </location>
</feature>
<dbReference type="Gene3D" id="2.60.40.10">
    <property type="entry name" value="Immunoglobulins"/>
    <property type="match status" value="7"/>
</dbReference>
<dbReference type="InParanoid" id="A0A674F2B6"/>
<evidence type="ECO:0000256" key="9">
    <source>
        <dbReference type="SAM" id="MobiDB-lite"/>
    </source>
</evidence>
<dbReference type="FunFam" id="2.60.40.10:FF:000214">
    <property type="entry name" value="titin isoform X1"/>
    <property type="match status" value="1"/>
</dbReference>